<name>A0A5J9W325_9POAL</name>
<keyword evidence="3" id="KW-1185">Reference proteome</keyword>
<accession>A0A5J9W325</accession>
<dbReference type="EMBL" id="RWGY01000005">
    <property type="protein sequence ID" value="TVU42578.1"/>
    <property type="molecule type" value="Genomic_DNA"/>
</dbReference>
<proteinExistence type="predicted"/>
<evidence type="ECO:0000313" key="2">
    <source>
        <dbReference type="EMBL" id="TVU42578.1"/>
    </source>
</evidence>
<feature type="region of interest" description="Disordered" evidence="1">
    <location>
        <begin position="44"/>
        <end position="135"/>
    </location>
</feature>
<protein>
    <submittedName>
        <fullName evidence="2">Uncharacterized protein</fullName>
    </submittedName>
</protein>
<feature type="compositionally biased region" description="Pro residues" evidence="1">
    <location>
        <begin position="46"/>
        <end position="58"/>
    </location>
</feature>
<sequence>MLSVPEIHSAKVPFAECPVGAHSANLRRALLLFPPARLSLSLLSLTPPPSHLRPPPTPPRHRPLARPHPWPPPPAAPPSCLDYATAHRARSSVATPRPPPAPRPAPPPASARATPSLAARPASPSNPNSLPRLPDSPRCGVHLHLIYKFVRLDSRFKLRLKHSNARLILNY</sequence>
<reference evidence="2 3" key="1">
    <citation type="journal article" date="2019" name="Sci. Rep.">
        <title>A high-quality genome of Eragrostis curvula grass provides insights into Poaceae evolution and supports new strategies to enhance forage quality.</title>
        <authorList>
            <person name="Carballo J."/>
            <person name="Santos B.A.C.M."/>
            <person name="Zappacosta D."/>
            <person name="Garbus I."/>
            <person name="Selva J.P."/>
            <person name="Gallo C.A."/>
            <person name="Diaz A."/>
            <person name="Albertini E."/>
            <person name="Caccamo M."/>
            <person name="Echenique V."/>
        </authorList>
    </citation>
    <scope>NUCLEOTIDE SEQUENCE [LARGE SCALE GENOMIC DNA]</scope>
    <source>
        <strain evidence="3">cv. Victoria</strain>
        <tissue evidence="2">Leaf</tissue>
    </source>
</reference>
<dbReference type="AlphaFoldDB" id="A0A5J9W325"/>
<feature type="compositionally biased region" description="Low complexity" evidence="1">
    <location>
        <begin position="110"/>
        <end position="135"/>
    </location>
</feature>
<feature type="non-terminal residue" evidence="2">
    <location>
        <position position="1"/>
    </location>
</feature>
<comment type="caution">
    <text evidence="2">The sequence shown here is derived from an EMBL/GenBank/DDBJ whole genome shotgun (WGS) entry which is preliminary data.</text>
</comment>
<feature type="compositionally biased region" description="Pro residues" evidence="1">
    <location>
        <begin position="66"/>
        <end position="77"/>
    </location>
</feature>
<dbReference type="Gramene" id="TVU42578">
    <property type="protein sequence ID" value="TVU42578"/>
    <property type="gene ID" value="EJB05_08994"/>
</dbReference>
<gene>
    <name evidence="2" type="ORF">EJB05_08994</name>
</gene>
<evidence type="ECO:0000313" key="3">
    <source>
        <dbReference type="Proteomes" id="UP000324897"/>
    </source>
</evidence>
<organism evidence="2 3">
    <name type="scientific">Eragrostis curvula</name>
    <name type="common">weeping love grass</name>
    <dbReference type="NCBI Taxonomy" id="38414"/>
    <lineage>
        <taxon>Eukaryota</taxon>
        <taxon>Viridiplantae</taxon>
        <taxon>Streptophyta</taxon>
        <taxon>Embryophyta</taxon>
        <taxon>Tracheophyta</taxon>
        <taxon>Spermatophyta</taxon>
        <taxon>Magnoliopsida</taxon>
        <taxon>Liliopsida</taxon>
        <taxon>Poales</taxon>
        <taxon>Poaceae</taxon>
        <taxon>PACMAD clade</taxon>
        <taxon>Chloridoideae</taxon>
        <taxon>Eragrostideae</taxon>
        <taxon>Eragrostidinae</taxon>
        <taxon>Eragrostis</taxon>
    </lineage>
</organism>
<evidence type="ECO:0000256" key="1">
    <source>
        <dbReference type="SAM" id="MobiDB-lite"/>
    </source>
</evidence>
<dbReference type="Proteomes" id="UP000324897">
    <property type="component" value="Unassembled WGS sequence"/>
</dbReference>
<feature type="compositionally biased region" description="Pro residues" evidence="1">
    <location>
        <begin position="96"/>
        <end position="109"/>
    </location>
</feature>